<dbReference type="PANTHER" id="PTHR33710">
    <property type="entry name" value="BNAC02G09200D PROTEIN"/>
    <property type="match status" value="1"/>
</dbReference>
<dbReference type="PANTHER" id="PTHR33710:SF77">
    <property type="entry name" value="DNASE I-LIKE SUPERFAMILY PROTEIN"/>
    <property type="match status" value="1"/>
</dbReference>
<dbReference type="AlphaFoldDB" id="A0A8X7TUT5"/>
<protein>
    <recommendedName>
        <fullName evidence="1">Endonuclease/exonuclease/phosphatase domain-containing protein</fullName>
    </recommendedName>
</protein>
<dbReference type="Gene3D" id="3.60.10.10">
    <property type="entry name" value="Endonuclease/exonuclease/phosphatase"/>
    <property type="match status" value="1"/>
</dbReference>
<evidence type="ECO:0000259" key="1">
    <source>
        <dbReference type="Pfam" id="PF03372"/>
    </source>
</evidence>
<name>A0A8X7TUT5_BRACI</name>
<dbReference type="EMBL" id="JAAMPC010000015">
    <property type="protein sequence ID" value="KAG2255495.1"/>
    <property type="molecule type" value="Genomic_DNA"/>
</dbReference>
<dbReference type="Pfam" id="PF03372">
    <property type="entry name" value="Exo_endo_phos"/>
    <property type="match status" value="1"/>
</dbReference>
<accession>A0A8X7TUT5</accession>
<keyword evidence="3" id="KW-1185">Reference proteome</keyword>
<evidence type="ECO:0000313" key="2">
    <source>
        <dbReference type="EMBL" id="KAG2255495.1"/>
    </source>
</evidence>
<dbReference type="InterPro" id="IPR036691">
    <property type="entry name" value="Endo/exonu/phosph_ase_sf"/>
</dbReference>
<comment type="caution">
    <text evidence="2">The sequence shown here is derived from an EMBL/GenBank/DDBJ whole genome shotgun (WGS) entry which is preliminary data.</text>
</comment>
<proteinExistence type="predicted"/>
<dbReference type="OrthoDB" id="1749972at2759"/>
<dbReference type="GO" id="GO:0003824">
    <property type="term" value="F:catalytic activity"/>
    <property type="evidence" value="ECO:0007669"/>
    <property type="project" value="InterPro"/>
</dbReference>
<evidence type="ECO:0000313" key="3">
    <source>
        <dbReference type="Proteomes" id="UP000886595"/>
    </source>
</evidence>
<dbReference type="SUPFAM" id="SSF56219">
    <property type="entry name" value="DNase I-like"/>
    <property type="match status" value="1"/>
</dbReference>
<dbReference type="InterPro" id="IPR005135">
    <property type="entry name" value="Endo/exonuclease/phosphatase"/>
</dbReference>
<feature type="domain" description="Endonuclease/exonuclease/phosphatase" evidence="1">
    <location>
        <begin position="8"/>
        <end position="230"/>
    </location>
</feature>
<reference evidence="2 3" key="1">
    <citation type="submission" date="2020-02" db="EMBL/GenBank/DDBJ databases">
        <authorList>
            <person name="Ma Q."/>
            <person name="Huang Y."/>
            <person name="Song X."/>
            <person name="Pei D."/>
        </authorList>
    </citation>
    <scope>NUCLEOTIDE SEQUENCE [LARGE SCALE GENOMIC DNA]</scope>
    <source>
        <strain evidence="2">Sxm20200214</strain>
        <tissue evidence="2">Leaf</tissue>
    </source>
</reference>
<organism evidence="2 3">
    <name type="scientific">Brassica carinata</name>
    <name type="common">Ethiopian mustard</name>
    <name type="synonym">Abyssinian cabbage</name>
    <dbReference type="NCBI Taxonomy" id="52824"/>
    <lineage>
        <taxon>Eukaryota</taxon>
        <taxon>Viridiplantae</taxon>
        <taxon>Streptophyta</taxon>
        <taxon>Embryophyta</taxon>
        <taxon>Tracheophyta</taxon>
        <taxon>Spermatophyta</taxon>
        <taxon>Magnoliopsida</taxon>
        <taxon>eudicotyledons</taxon>
        <taxon>Gunneridae</taxon>
        <taxon>Pentapetalae</taxon>
        <taxon>rosids</taxon>
        <taxon>malvids</taxon>
        <taxon>Brassicales</taxon>
        <taxon>Brassicaceae</taxon>
        <taxon>Brassiceae</taxon>
        <taxon>Brassica</taxon>
    </lineage>
</organism>
<sequence length="335" mass="38364">MCTNLFFWNVRGINDSAKHRPFAQWLSSHQPFIGALLETHIKEPNLNQLLSTLCPGWRYISNHNTDEDGRIIIIWKDSVSVQEIHQTRQSLTCKITLQTGQHFFFSAIYASNIREERLDLWSGLVEVQQTYYLEDQSWLIGGDLNQIIHQAEHSSPTVNHLTADMVELRDFLLDIGIEDLRFQGNARIWTNKSPENPVTKKLDRAMVNNQWIMNFPNSIATFLPHEFSDHSPCVVNLACPLPTSCTKPFKFFNHLTSHPNFLSSTEAAWTLAGSKAFDLSSLGFKLKNIKRSLKTLHHESFSDIQKRVCEANNLLKLVQVQAMAAPSTTLFNEER</sequence>
<dbReference type="Proteomes" id="UP000886595">
    <property type="component" value="Unassembled WGS sequence"/>
</dbReference>
<gene>
    <name evidence="2" type="ORF">Bca52824_074789</name>
</gene>